<dbReference type="GO" id="GO:0016811">
    <property type="term" value="F:hydrolase activity, acting on carbon-nitrogen (but not peptide) bonds, in linear amides"/>
    <property type="evidence" value="ECO:0007669"/>
    <property type="project" value="InterPro"/>
</dbReference>
<evidence type="ECO:0000313" key="2">
    <source>
        <dbReference type="EMBL" id="RGP60984.1"/>
    </source>
</evidence>
<protein>
    <submittedName>
        <fullName evidence="2">Formamidase</fullName>
    </submittedName>
</protein>
<reference evidence="2 3" key="1">
    <citation type="journal article" date="2018" name="PLoS Pathog.">
        <title>Evolution of structural diversity of trichothecenes, a family of toxins produced by plant pathogenic and entomopathogenic fungi.</title>
        <authorList>
            <person name="Proctor R.H."/>
            <person name="McCormick S.P."/>
            <person name="Kim H.S."/>
            <person name="Cardoza R.E."/>
            <person name="Stanley A.M."/>
            <person name="Lindo L."/>
            <person name="Kelly A."/>
            <person name="Brown D.W."/>
            <person name="Lee T."/>
            <person name="Vaughan M.M."/>
            <person name="Alexander N.J."/>
            <person name="Busman M."/>
            <person name="Gutierrez S."/>
        </authorList>
    </citation>
    <scope>NUCLEOTIDE SEQUENCE [LARGE SCALE GENOMIC DNA]</scope>
    <source>
        <strain evidence="2 3">NRRL 3299</strain>
    </source>
</reference>
<proteinExistence type="predicted"/>
<name>A0A395RLK9_FUSSP</name>
<dbReference type="SUPFAM" id="SSF141130">
    <property type="entry name" value="Acetamidase/Formamidase-like"/>
    <property type="match status" value="1"/>
</dbReference>
<dbReference type="InterPro" id="IPR054833">
    <property type="entry name" value="FormamaseFmdA"/>
</dbReference>
<dbReference type="AlphaFoldDB" id="A0A395RLK9"/>
<organism evidence="2 3">
    <name type="scientific">Fusarium sporotrichioides</name>
    <dbReference type="NCBI Taxonomy" id="5514"/>
    <lineage>
        <taxon>Eukaryota</taxon>
        <taxon>Fungi</taxon>
        <taxon>Dikarya</taxon>
        <taxon>Ascomycota</taxon>
        <taxon>Pezizomycotina</taxon>
        <taxon>Sordariomycetes</taxon>
        <taxon>Hypocreomycetidae</taxon>
        <taxon>Hypocreales</taxon>
        <taxon>Nectriaceae</taxon>
        <taxon>Fusarium</taxon>
    </lineage>
</organism>
<feature type="region of interest" description="Disordered" evidence="1">
    <location>
        <begin position="192"/>
        <end position="219"/>
    </location>
</feature>
<evidence type="ECO:0000256" key="1">
    <source>
        <dbReference type="SAM" id="MobiDB-lite"/>
    </source>
</evidence>
<sequence length="427" mass="46277">MSRKIRTAQSVSFDIPASEQPYLHNRWHPEGTYVYLSIKKYSNKSVPSIATVEPGETVKIECLDWTGGQIGNNDSADDVRDVDLTKIHYLTGPFDIKGSEPGDLLVVNITDVQPFDHSPWGFTGIFAKNNGGGFLAEHYPDAAKAIWDFDGVYCSSRHIPGVRFPGLIHPGILGCAPSAEILAEWNRRESDLATSMASSHPDKVVAQPPNETNAHGGQAKGDVMARIAKEGARTIPGRPEHGGNCDINNISRGSKTYLPVHVAGAKFSVGDLHFSQGDGEISFCGAIEMAGIITIKFDLIKGGVKSRGLKSPVYRPGDMGPTFSPSRYLTFEGFSVDEQGKQHFMDATVAYRQSCLRAIEYLKQFGYSGEQIYLLLSCAPIRGAIAGIVDIPNACTTLGIPIDIFDFDISIESEPVARNLGACPVSR</sequence>
<dbReference type="EMBL" id="PXOF01000175">
    <property type="protein sequence ID" value="RGP60984.1"/>
    <property type="molecule type" value="Genomic_DNA"/>
</dbReference>
<gene>
    <name evidence="2" type="ORF">FSPOR_10297</name>
</gene>
<dbReference type="Proteomes" id="UP000266152">
    <property type="component" value="Unassembled WGS sequence"/>
</dbReference>
<dbReference type="PANTHER" id="PTHR31891">
    <property type="entry name" value="FORMAMIDASE C869.04-RELATED"/>
    <property type="match status" value="1"/>
</dbReference>
<dbReference type="NCBIfam" id="NF045496">
    <property type="entry name" value="FormamaseFmdA"/>
    <property type="match status" value="1"/>
</dbReference>
<dbReference type="Gene3D" id="2.60.120.580">
    <property type="entry name" value="Acetamidase/Formamidase-like domains"/>
    <property type="match status" value="1"/>
</dbReference>
<dbReference type="STRING" id="5514.A0A395RLK9"/>
<dbReference type="PANTHER" id="PTHR31891:SF1">
    <property type="entry name" value="FORMAMIDASE C869.04-RELATED"/>
    <property type="match status" value="1"/>
</dbReference>
<keyword evidence="3" id="KW-1185">Reference proteome</keyword>
<evidence type="ECO:0000313" key="3">
    <source>
        <dbReference type="Proteomes" id="UP000266152"/>
    </source>
</evidence>
<comment type="caution">
    <text evidence="2">The sequence shown here is derived from an EMBL/GenBank/DDBJ whole genome shotgun (WGS) entry which is preliminary data.</text>
</comment>
<dbReference type="Pfam" id="PF03069">
    <property type="entry name" value="FmdA_AmdA"/>
    <property type="match status" value="1"/>
</dbReference>
<dbReference type="InterPro" id="IPR004304">
    <property type="entry name" value="FmdA_AmdA"/>
</dbReference>
<accession>A0A395RLK9</accession>